<evidence type="ECO:0000313" key="2">
    <source>
        <dbReference type="EMBL" id="PVH64920.1"/>
    </source>
</evidence>
<proteinExistence type="predicted"/>
<feature type="region of interest" description="Disordered" evidence="1">
    <location>
        <begin position="31"/>
        <end position="57"/>
    </location>
</feature>
<dbReference type="AlphaFoldDB" id="A0A2T8KRZ0"/>
<gene>
    <name evidence="2" type="ORF">PAHAL_2G384600</name>
</gene>
<evidence type="ECO:0000256" key="1">
    <source>
        <dbReference type="SAM" id="MobiDB-lite"/>
    </source>
</evidence>
<sequence length="57" mass="6543">MAPPLPERDDGLGWIIEFARRLQYLLAGDACTESRSGGQKQRERNRFVSLHHQQLPP</sequence>
<dbReference type="EMBL" id="CM008047">
    <property type="protein sequence ID" value="PVH64920.1"/>
    <property type="molecule type" value="Genomic_DNA"/>
</dbReference>
<name>A0A2T8KRZ0_9POAL</name>
<dbReference type="Proteomes" id="UP000243499">
    <property type="component" value="Chromosome 2"/>
</dbReference>
<reference evidence="2" key="1">
    <citation type="submission" date="2018-04" db="EMBL/GenBank/DDBJ databases">
        <title>WGS assembly of Panicum hallii.</title>
        <authorList>
            <person name="Lovell J."/>
            <person name="Jenkins J."/>
            <person name="Lowry D."/>
            <person name="Mamidi S."/>
            <person name="Sreedasyam A."/>
            <person name="Weng X."/>
            <person name="Barry K."/>
            <person name="Bonette J."/>
            <person name="Campitelli B."/>
            <person name="Daum C."/>
            <person name="Gordon S."/>
            <person name="Gould B."/>
            <person name="Lipzen A."/>
            <person name="Macqueen A."/>
            <person name="Palacio-Mejia J."/>
            <person name="Plott C."/>
            <person name="Shakirov E."/>
            <person name="Shu S."/>
            <person name="Yoshinaga Y."/>
            <person name="Zane M."/>
            <person name="Rokhsar D."/>
            <person name="Grimwood J."/>
            <person name="Schmutz J."/>
            <person name="Juenger T."/>
        </authorList>
    </citation>
    <scope>NUCLEOTIDE SEQUENCE [LARGE SCALE GENOMIC DNA]</scope>
    <source>
        <strain evidence="2">FIL2</strain>
    </source>
</reference>
<protein>
    <submittedName>
        <fullName evidence="2">Uncharacterized protein</fullName>
    </submittedName>
</protein>
<accession>A0A2T8KRZ0</accession>
<organism evidence="2">
    <name type="scientific">Panicum hallii</name>
    <dbReference type="NCBI Taxonomy" id="206008"/>
    <lineage>
        <taxon>Eukaryota</taxon>
        <taxon>Viridiplantae</taxon>
        <taxon>Streptophyta</taxon>
        <taxon>Embryophyta</taxon>
        <taxon>Tracheophyta</taxon>
        <taxon>Spermatophyta</taxon>
        <taxon>Magnoliopsida</taxon>
        <taxon>Liliopsida</taxon>
        <taxon>Poales</taxon>
        <taxon>Poaceae</taxon>
        <taxon>PACMAD clade</taxon>
        <taxon>Panicoideae</taxon>
        <taxon>Panicodae</taxon>
        <taxon>Paniceae</taxon>
        <taxon>Panicinae</taxon>
        <taxon>Panicum</taxon>
        <taxon>Panicum sect. Panicum</taxon>
    </lineage>
</organism>
<dbReference type="Gramene" id="PVH64920">
    <property type="protein sequence ID" value="PVH64920"/>
    <property type="gene ID" value="PAHAL_2G384600"/>
</dbReference>